<evidence type="ECO:0008006" key="3">
    <source>
        <dbReference type="Google" id="ProtNLM"/>
    </source>
</evidence>
<dbReference type="EMBL" id="JBBNAF010000003">
    <property type="protein sequence ID" value="KAK9160880.1"/>
    <property type="molecule type" value="Genomic_DNA"/>
</dbReference>
<sequence length="102" mass="11784">MLNACKLYGDIELAEYAAIEIMKLNPSSLGAYVLLKKILTFDDMLNANVVSRMVYRLLNQSLGMSLTYTMIIFRSYEISMRIKETWKYVKARECETLKPTLS</sequence>
<keyword evidence="2" id="KW-1185">Reference proteome</keyword>
<dbReference type="Proteomes" id="UP001420932">
    <property type="component" value="Unassembled WGS sequence"/>
</dbReference>
<organism evidence="1 2">
    <name type="scientific">Stephania yunnanensis</name>
    <dbReference type="NCBI Taxonomy" id="152371"/>
    <lineage>
        <taxon>Eukaryota</taxon>
        <taxon>Viridiplantae</taxon>
        <taxon>Streptophyta</taxon>
        <taxon>Embryophyta</taxon>
        <taxon>Tracheophyta</taxon>
        <taxon>Spermatophyta</taxon>
        <taxon>Magnoliopsida</taxon>
        <taxon>Ranunculales</taxon>
        <taxon>Menispermaceae</taxon>
        <taxon>Menispermoideae</taxon>
        <taxon>Cissampelideae</taxon>
        <taxon>Stephania</taxon>
    </lineage>
</organism>
<accession>A0AAP0KZ52</accession>
<reference evidence="1 2" key="1">
    <citation type="submission" date="2024-01" db="EMBL/GenBank/DDBJ databases">
        <title>Genome assemblies of Stephania.</title>
        <authorList>
            <person name="Yang L."/>
        </authorList>
    </citation>
    <scope>NUCLEOTIDE SEQUENCE [LARGE SCALE GENOMIC DNA]</scope>
    <source>
        <strain evidence="1">YNDBR</strain>
        <tissue evidence="1">Leaf</tissue>
    </source>
</reference>
<proteinExistence type="predicted"/>
<comment type="caution">
    <text evidence="1">The sequence shown here is derived from an EMBL/GenBank/DDBJ whole genome shotgun (WGS) entry which is preliminary data.</text>
</comment>
<evidence type="ECO:0000313" key="1">
    <source>
        <dbReference type="EMBL" id="KAK9160880.1"/>
    </source>
</evidence>
<gene>
    <name evidence="1" type="ORF">Syun_007221</name>
</gene>
<evidence type="ECO:0000313" key="2">
    <source>
        <dbReference type="Proteomes" id="UP001420932"/>
    </source>
</evidence>
<name>A0AAP0KZ52_9MAGN</name>
<protein>
    <recommendedName>
        <fullName evidence="3">Pentatricopeptide repeat-containing protein</fullName>
    </recommendedName>
</protein>
<dbReference type="AlphaFoldDB" id="A0AAP0KZ52"/>